<evidence type="ECO:0000259" key="2">
    <source>
        <dbReference type="Pfam" id="PF07143"/>
    </source>
</evidence>
<feature type="domain" description="AttH" evidence="2">
    <location>
        <begin position="60"/>
        <end position="232"/>
    </location>
</feature>
<organism evidence="3 4">
    <name type="scientific">Rhizobium leguminosarum</name>
    <dbReference type="NCBI Taxonomy" id="384"/>
    <lineage>
        <taxon>Bacteria</taxon>
        <taxon>Pseudomonadati</taxon>
        <taxon>Pseudomonadota</taxon>
        <taxon>Alphaproteobacteria</taxon>
        <taxon>Hyphomicrobiales</taxon>
        <taxon>Rhizobiaceae</taxon>
        <taxon>Rhizobium/Agrobacterium group</taxon>
        <taxon>Rhizobium</taxon>
    </lineage>
</organism>
<dbReference type="SUPFAM" id="SSF159245">
    <property type="entry name" value="AttH-like"/>
    <property type="match status" value="1"/>
</dbReference>
<dbReference type="EMBL" id="MZMU01000010">
    <property type="protein sequence ID" value="RXT25453.1"/>
    <property type="molecule type" value="Genomic_DNA"/>
</dbReference>
<sequence length="356" mass="38719">MNGRKLASVLIAAAMICVSGPASAQGFAGLGSNAQGFAIPERGNGLSFPADHGAHPDYRIEWWYVTANLKDEDGRQYGAQWTLFRSALAPGDKAGFADPQVWIGHAAITTQGHQYVAERLGRGGVGQAGVQATPFRAWIDDWRMEGTERTGSDALGNLLISAGGPDFSYTFDLRANGPLVLQGDNGFSVKSANGQASYYYSQPFYEVAGTITMSGAPVEVTGKAWLDREWSSQPLASNQTGWDWFSLHMDSGDKLMAFRLRDDKDGFVSANWISGDGRTTPLSKDDVHLEPTRKATVDGRQIPVEWRIRVPDKSLDITTKPLNEKSWMATSTPYWEGPINFTGSTSGVGYLEMTGY</sequence>
<feature type="chain" id="PRO_5020803876" evidence="1">
    <location>
        <begin position="25"/>
        <end position="356"/>
    </location>
</feature>
<gene>
    <name evidence="3" type="ORF">B5P46_15350</name>
</gene>
<name>A0A4Q1U2C8_RHILE</name>
<evidence type="ECO:0000313" key="3">
    <source>
        <dbReference type="EMBL" id="RXT25453.1"/>
    </source>
</evidence>
<dbReference type="RefSeq" id="WP_129419416.1">
    <property type="nucleotide sequence ID" value="NZ_MZMU01000010.1"/>
</dbReference>
<dbReference type="Proteomes" id="UP000290767">
    <property type="component" value="Unassembled WGS sequence"/>
</dbReference>
<dbReference type="Pfam" id="PF07143">
    <property type="entry name" value="CrtC"/>
    <property type="match status" value="1"/>
</dbReference>
<dbReference type="Gene3D" id="2.40.370.10">
    <property type="entry name" value="AttH-like domain"/>
    <property type="match status" value="2"/>
</dbReference>
<keyword evidence="1" id="KW-0732">Signal</keyword>
<dbReference type="AlphaFoldDB" id="A0A4Q1U2C8"/>
<protein>
    <submittedName>
        <fullName evidence="3">Iron ABC transporter permease</fullName>
    </submittedName>
</protein>
<proteinExistence type="predicted"/>
<comment type="caution">
    <text evidence="3">The sequence shown here is derived from an EMBL/GenBank/DDBJ whole genome shotgun (WGS) entry which is preliminary data.</text>
</comment>
<dbReference type="PANTHER" id="PTHR38591:SF1">
    <property type="entry name" value="BLL1000 PROTEIN"/>
    <property type="match status" value="1"/>
</dbReference>
<evidence type="ECO:0000313" key="4">
    <source>
        <dbReference type="Proteomes" id="UP000290767"/>
    </source>
</evidence>
<reference evidence="3 4" key="1">
    <citation type="submission" date="2017-03" db="EMBL/GenBank/DDBJ databases">
        <authorList>
            <person name="Safronova V.I."/>
            <person name="Sazanova A.L."/>
            <person name="Chirak E.R."/>
        </authorList>
    </citation>
    <scope>NUCLEOTIDE SEQUENCE [LARGE SCALE GENOMIC DNA]</scope>
    <source>
        <strain evidence="3 4">Tri-43</strain>
    </source>
</reference>
<accession>A0A4Q1U2C8</accession>
<dbReference type="PANTHER" id="PTHR38591">
    <property type="entry name" value="HYDROLASE"/>
    <property type="match status" value="1"/>
</dbReference>
<feature type="signal peptide" evidence="1">
    <location>
        <begin position="1"/>
        <end position="24"/>
    </location>
</feature>
<dbReference type="InterPro" id="IPR023374">
    <property type="entry name" value="AttH-like_dom_sf"/>
</dbReference>
<dbReference type="InterPro" id="IPR010791">
    <property type="entry name" value="AttH_dom"/>
</dbReference>
<dbReference type="Pfam" id="PF17186">
    <property type="entry name" value="Lipocalin_9"/>
    <property type="match status" value="1"/>
</dbReference>
<evidence type="ECO:0000256" key="1">
    <source>
        <dbReference type="SAM" id="SignalP"/>
    </source>
</evidence>